<name>A0A498LP24_LABRO</name>
<evidence type="ECO:0000256" key="3">
    <source>
        <dbReference type="ARBA" id="ARBA00022833"/>
    </source>
</evidence>
<dbReference type="SUPFAM" id="SSF57667">
    <property type="entry name" value="beta-beta-alpha zinc fingers"/>
    <property type="match status" value="1"/>
</dbReference>
<dbReference type="EMBL" id="QBIY01013297">
    <property type="protein sequence ID" value="RXN08816.1"/>
    <property type="molecule type" value="Genomic_DNA"/>
</dbReference>
<keyword evidence="1" id="KW-0479">Metal-binding</keyword>
<accession>A0A498LP24</accession>
<gene>
    <name evidence="9" type="ORF">ROHU_006130</name>
    <name evidence="8" type="ORF">ROHU_011355</name>
</gene>
<dbReference type="GO" id="GO:0008270">
    <property type="term" value="F:zinc ion binding"/>
    <property type="evidence" value="ECO:0007669"/>
    <property type="project" value="UniProtKB-KW"/>
</dbReference>
<evidence type="ECO:0000256" key="1">
    <source>
        <dbReference type="ARBA" id="ARBA00022723"/>
    </source>
</evidence>
<protein>
    <submittedName>
        <fullName evidence="8">Zinc finger BED domain-containing 1-like protein</fullName>
    </submittedName>
</protein>
<evidence type="ECO:0000256" key="4">
    <source>
        <dbReference type="ARBA" id="ARBA00023015"/>
    </source>
</evidence>
<dbReference type="InterPro" id="IPR036236">
    <property type="entry name" value="Znf_C2H2_sf"/>
</dbReference>
<evidence type="ECO:0000256" key="2">
    <source>
        <dbReference type="ARBA" id="ARBA00022771"/>
    </source>
</evidence>
<dbReference type="InterPro" id="IPR052035">
    <property type="entry name" value="ZnF_BED_domain_contain"/>
</dbReference>
<keyword evidence="3" id="KW-0862">Zinc</keyword>
<dbReference type="InterPro" id="IPR003656">
    <property type="entry name" value="Znf_BED"/>
</dbReference>
<dbReference type="SMART" id="SM00614">
    <property type="entry name" value="ZnF_BED"/>
    <property type="match status" value="1"/>
</dbReference>
<evidence type="ECO:0000313" key="8">
    <source>
        <dbReference type="EMBL" id="RXN08816.1"/>
    </source>
</evidence>
<dbReference type="EMBL" id="QBIY01012537">
    <property type="protein sequence ID" value="RXN24424.1"/>
    <property type="molecule type" value="Genomic_DNA"/>
</dbReference>
<organism evidence="8 10">
    <name type="scientific">Labeo rohita</name>
    <name type="common">Indian major carp</name>
    <name type="synonym">Cyprinus rohita</name>
    <dbReference type="NCBI Taxonomy" id="84645"/>
    <lineage>
        <taxon>Eukaryota</taxon>
        <taxon>Metazoa</taxon>
        <taxon>Chordata</taxon>
        <taxon>Craniata</taxon>
        <taxon>Vertebrata</taxon>
        <taxon>Euteleostomi</taxon>
        <taxon>Actinopterygii</taxon>
        <taxon>Neopterygii</taxon>
        <taxon>Teleostei</taxon>
        <taxon>Ostariophysi</taxon>
        <taxon>Cypriniformes</taxon>
        <taxon>Cyprinidae</taxon>
        <taxon>Labeoninae</taxon>
        <taxon>Labeonini</taxon>
        <taxon>Labeo</taxon>
    </lineage>
</organism>
<keyword evidence="2 6" id="KW-0863">Zinc-finger</keyword>
<dbReference type="PANTHER" id="PTHR46481:SF9">
    <property type="entry name" value="ZINC FINGER BED DOMAIN-CONTAINING PROTEIN 1-LIKE"/>
    <property type="match status" value="1"/>
</dbReference>
<evidence type="ECO:0000313" key="10">
    <source>
        <dbReference type="Proteomes" id="UP000290572"/>
    </source>
</evidence>
<dbReference type="STRING" id="84645.A0A498LP24"/>
<dbReference type="PROSITE" id="PS50808">
    <property type="entry name" value="ZF_BED"/>
    <property type="match status" value="1"/>
</dbReference>
<dbReference type="AlphaFoldDB" id="A0A498LP24"/>
<evidence type="ECO:0000256" key="6">
    <source>
        <dbReference type="PROSITE-ProRule" id="PRU00027"/>
    </source>
</evidence>
<evidence type="ECO:0000259" key="7">
    <source>
        <dbReference type="PROSITE" id="PS50808"/>
    </source>
</evidence>
<comment type="caution">
    <text evidence="8">The sequence shown here is derived from an EMBL/GenBank/DDBJ whole genome shotgun (WGS) entry which is preliminary data.</text>
</comment>
<sequence length="172" mass="19207">MSAAASEEIVNKRGKVSSPVWQFFGYYKSDRSQTNVVCKLCKTVVPAKTGNTTNLMYHLSRAHPLEHSRIQPTTSVAATPHKQQTTMEMYSASVPYDKESKRYKDITEAVAYHIAKDMLPLSTVEKPAGMQSQHEIYCCSTVITPEDVSISCLLIQNELSSGFDLLFFSPAY</sequence>
<dbReference type="Pfam" id="PF02892">
    <property type="entry name" value="zf-BED"/>
    <property type="match status" value="1"/>
</dbReference>
<keyword evidence="4" id="KW-0805">Transcription regulation</keyword>
<evidence type="ECO:0007829" key="11">
    <source>
        <dbReference type="PeptideAtlas" id="A0A498LP24"/>
    </source>
</evidence>
<dbReference type="GO" id="GO:0003677">
    <property type="term" value="F:DNA binding"/>
    <property type="evidence" value="ECO:0007669"/>
    <property type="project" value="InterPro"/>
</dbReference>
<keyword evidence="10" id="KW-1185">Reference proteome</keyword>
<reference evidence="8 10" key="1">
    <citation type="submission" date="2018-03" db="EMBL/GenBank/DDBJ databases">
        <title>Draft genome sequence of Rohu Carp (Labeo rohita).</title>
        <authorList>
            <person name="Das P."/>
            <person name="Kushwaha B."/>
            <person name="Joshi C.G."/>
            <person name="Kumar D."/>
            <person name="Nagpure N.S."/>
            <person name="Sahoo L."/>
            <person name="Das S.P."/>
            <person name="Bit A."/>
            <person name="Patnaik S."/>
            <person name="Meher P.K."/>
            <person name="Jayasankar P."/>
            <person name="Koringa P.G."/>
            <person name="Patel N.V."/>
            <person name="Hinsu A.T."/>
            <person name="Kumar R."/>
            <person name="Pandey M."/>
            <person name="Agarwal S."/>
            <person name="Srivastava S."/>
            <person name="Singh M."/>
            <person name="Iquebal M.A."/>
            <person name="Jaiswal S."/>
            <person name="Angadi U.B."/>
            <person name="Kumar N."/>
            <person name="Raza M."/>
            <person name="Shah T.M."/>
            <person name="Rai A."/>
            <person name="Jena J.K."/>
        </authorList>
    </citation>
    <scope>NUCLEOTIDE SEQUENCE [LARGE SCALE GENOMIC DNA]</scope>
    <source>
        <strain evidence="8">DASCIFA01</strain>
        <tissue evidence="8">Testis</tissue>
    </source>
</reference>
<evidence type="ECO:0000313" key="9">
    <source>
        <dbReference type="EMBL" id="RXN24424.1"/>
    </source>
</evidence>
<keyword evidence="11" id="KW-1267">Proteomics identification</keyword>
<proteinExistence type="evidence at protein level"/>
<dbReference type="PANTHER" id="PTHR46481">
    <property type="entry name" value="ZINC FINGER BED DOMAIN-CONTAINING PROTEIN 4"/>
    <property type="match status" value="1"/>
</dbReference>
<dbReference type="Proteomes" id="UP000290572">
    <property type="component" value="Unassembled WGS sequence"/>
</dbReference>
<feature type="domain" description="BED-type" evidence="7">
    <location>
        <begin position="15"/>
        <end position="70"/>
    </location>
</feature>
<keyword evidence="5" id="KW-0804">Transcription</keyword>
<evidence type="ECO:0000256" key="5">
    <source>
        <dbReference type="ARBA" id="ARBA00023163"/>
    </source>
</evidence>